<sequence length="156" mass="17758">MVFGKRRLSLLIWSSDTDKYMHEASALANKVGGRLLDSTRAPVARIADGDFALVQKFCYAVSSVSVPPQHEGKYRILIDEGKRMLGVHCGWKEMEQVLSKFDSRKEEDEMGAGAFEQIPEHVLLHECDYNNCSDRVNEWPEKVANFYRSAEVEEDT</sequence>
<protein>
    <submittedName>
        <fullName evidence="1">Uncharacterized protein</fullName>
    </submittedName>
</protein>
<proteinExistence type="predicted"/>
<reference evidence="1" key="1">
    <citation type="submission" date="2014-11" db="EMBL/GenBank/DDBJ databases">
        <authorList>
            <person name="Otto D Thomas"/>
            <person name="Naeem Raeece"/>
        </authorList>
    </citation>
    <scope>NUCLEOTIDE SEQUENCE</scope>
</reference>
<organism evidence="1">
    <name type="scientific">Chromera velia CCMP2878</name>
    <dbReference type="NCBI Taxonomy" id="1169474"/>
    <lineage>
        <taxon>Eukaryota</taxon>
        <taxon>Sar</taxon>
        <taxon>Alveolata</taxon>
        <taxon>Colpodellida</taxon>
        <taxon>Chromeraceae</taxon>
        <taxon>Chromera</taxon>
    </lineage>
</organism>
<dbReference type="VEuPathDB" id="CryptoDB:Cvel_13465"/>
<name>A0A0G4IE14_9ALVE</name>
<dbReference type="AlphaFoldDB" id="A0A0G4IE14"/>
<gene>
    <name evidence="1" type="ORF">Cvel_13465</name>
</gene>
<dbReference type="EMBL" id="CDMZ01005867">
    <property type="protein sequence ID" value="CEM55347.1"/>
    <property type="molecule type" value="Genomic_DNA"/>
</dbReference>
<accession>A0A0G4IE14</accession>
<evidence type="ECO:0000313" key="1">
    <source>
        <dbReference type="EMBL" id="CEM55347.1"/>
    </source>
</evidence>